<dbReference type="Gene3D" id="3.90.230.10">
    <property type="entry name" value="Creatinase/methionine aminopeptidase superfamily"/>
    <property type="match status" value="1"/>
</dbReference>
<dbReference type="AlphaFoldDB" id="A0A381Z8A8"/>
<dbReference type="InterPro" id="IPR000994">
    <property type="entry name" value="Pept_M24"/>
</dbReference>
<dbReference type="EMBL" id="UINC01020186">
    <property type="protein sequence ID" value="SVA84997.1"/>
    <property type="molecule type" value="Genomic_DNA"/>
</dbReference>
<dbReference type="Pfam" id="PF01321">
    <property type="entry name" value="Creatinase_N"/>
    <property type="match status" value="1"/>
</dbReference>
<dbReference type="PANTHER" id="PTHR46112">
    <property type="entry name" value="AMINOPEPTIDASE"/>
    <property type="match status" value="1"/>
</dbReference>
<dbReference type="InterPro" id="IPR050659">
    <property type="entry name" value="Peptidase_M24B"/>
</dbReference>
<reference evidence="3" key="1">
    <citation type="submission" date="2018-05" db="EMBL/GenBank/DDBJ databases">
        <authorList>
            <person name="Lanie J.A."/>
            <person name="Ng W.-L."/>
            <person name="Kazmierczak K.M."/>
            <person name="Andrzejewski T.M."/>
            <person name="Davidsen T.M."/>
            <person name="Wayne K.J."/>
            <person name="Tettelin H."/>
            <person name="Glass J.I."/>
            <person name="Rusch D."/>
            <person name="Podicherti R."/>
            <person name="Tsui H.-C.T."/>
            <person name="Winkler M.E."/>
        </authorList>
    </citation>
    <scope>NUCLEOTIDE SEQUENCE</scope>
</reference>
<accession>A0A381Z8A8</accession>
<name>A0A381Z8A8_9ZZZZ</name>
<feature type="domain" description="Peptidase M24" evidence="1">
    <location>
        <begin position="167"/>
        <end position="369"/>
    </location>
</feature>
<dbReference type="SUPFAM" id="SSF53092">
    <property type="entry name" value="Creatinase/prolidase N-terminal domain"/>
    <property type="match status" value="1"/>
</dbReference>
<gene>
    <name evidence="3" type="ORF">METZ01_LOCUS137851</name>
</gene>
<dbReference type="CDD" id="cd01066">
    <property type="entry name" value="APP_MetAP"/>
    <property type="match status" value="1"/>
</dbReference>
<dbReference type="InterPro" id="IPR000587">
    <property type="entry name" value="Creatinase_N"/>
</dbReference>
<dbReference type="InterPro" id="IPR036005">
    <property type="entry name" value="Creatinase/aminopeptidase-like"/>
</dbReference>
<feature type="domain" description="Creatinase N-terminal" evidence="2">
    <location>
        <begin position="15"/>
        <end position="150"/>
    </location>
</feature>
<sequence length="388" mass="43373">SIPQRGFSQSEFEHRAQKAQRVMNEEKLDAILLTTEPNVRYFSGFLTQFWQSPTRPWFLIVPREGELIAVIPEIGRAGMESTWVNDIRTWGSPCPEDDGITLLAQALSEVTVRFGRIGMTLGQESHLRMPANNFKQMTEKISPTEIVDVALHLHRLKKIKSEAEIQKIEHICQITSEAFENLPSQIRIGETQRQICLKLRQDILKRGGDNSPYLIAGSGSGGYDNIIMGPTESVLENGHVLIIDTGSTFDGYFCDFDRNFAFGNLPEEARRAYETVYRATDVGIESARPGKTTTDVWQAMWSVLEKGGALGNSVGRMGHGLGMELTEWPSVMPGDDTLLEPGMVLTIEPGMSFAPGKEMVHEENILITEERARILTRRAPAEMPIILN</sequence>
<evidence type="ECO:0000259" key="1">
    <source>
        <dbReference type="Pfam" id="PF00557"/>
    </source>
</evidence>
<dbReference type="Gene3D" id="3.40.350.10">
    <property type="entry name" value="Creatinase/prolidase N-terminal domain"/>
    <property type="match status" value="1"/>
</dbReference>
<feature type="non-terminal residue" evidence="3">
    <location>
        <position position="1"/>
    </location>
</feature>
<dbReference type="InterPro" id="IPR029149">
    <property type="entry name" value="Creatin/AminoP/Spt16_N"/>
</dbReference>
<organism evidence="3">
    <name type="scientific">marine metagenome</name>
    <dbReference type="NCBI Taxonomy" id="408172"/>
    <lineage>
        <taxon>unclassified sequences</taxon>
        <taxon>metagenomes</taxon>
        <taxon>ecological metagenomes</taxon>
    </lineage>
</organism>
<evidence type="ECO:0000259" key="2">
    <source>
        <dbReference type="Pfam" id="PF01321"/>
    </source>
</evidence>
<dbReference type="PANTHER" id="PTHR46112:SF2">
    <property type="entry name" value="XAA-PRO AMINOPEPTIDASE P-RELATED"/>
    <property type="match status" value="1"/>
</dbReference>
<evidence type="ECO:0008006" key="4">
    <source>
        <dbReference type="Google" id="ProtNLM"/>
    </source>
</evidence>
<proteinExistence type="predicted"/>
<dbReference type="Pfam" id="PF00557">
    <property type="entry name" value="Peptidase_M24"/>
    <property type="match status" value="1"/>
</dbReference>
<evidence type="ECO:0000313" key="3">
    <source>
        <dbReference type="EMBL" id="SVA84997.1"/>
    </source>
</evidence>
<dbReference type="InterPro" id="IPR001714">
    <property type="entry name" value="Pept_M24_MAP"/>
</dbReference>
<dbReference type="PRINTS" id="PR00599">
    <property type="entry name" value="MAPEPTIDASE"/>
</dbReference>
<protein>
    <recommendedName>
        <fullName evidence="4">Peptidase M24 domain-containing protein</fullName>
    </recommendedName>
</protein>
<dbReference type="SUPFAM" id="SSF55920">
    <property type="entry name" value="Creatinase/aminopeptidase"/>
    <property type="match status" value="1"/>
</dbReference>